<evidence type="ECO:0000259" key="2">
    <source>
        <dbReference type="Pfam" id="PF03551"/>
    </source>
</evidence>
<name>A0ABN2LLL6_9MICO</name>
<comment type="caution">
    <text evidence="4">The sequence shown here is derived from an EMBL/GenBank/DDBJ whole genome shotgun (WGS) entry which is preliminary data.</text>
</comment>
<reference evidence="4 5" key="1">
    <citation type="journal article" date="2019" name="Int. J. Syst. Evol. Microbiol.">
        <title>The Global Catalogue of Microorganisms (GCM) 10K type strain sequencing project: providing services to taxonomists for standard genome sequencing and annotation.</title>
        <authorList>
            <consortium name="The Broad Institute Genomics Platform"/>
            <consortium name="The Broad Institute Genome Sequencing Center for Infectious Disease"/>
            <person name="Wu L."/>
            <person name="Ma J."/>
        </authorList>
    </citation>
    <scope>NUCLEOTIDE SEQUENCE [LARGE SCALE GENOMIC DNA]</scope>
    <source>
        <strain evidence="4 5">JCM 15592</strain>
    </source>
</reference>
<accession>A0ABN2LLL6</accession>
<feature type="region of interest" description="Disordered" evidence="1">
    <location>
        <begin position="180"/>
        <end position="216"/>
    </location>
</feature>
<keyword evidence="5" id="KW-1185">Reference proteome</keyword>
<evidence type="ECO:0000313" key="4">
    <source>
        <dbReference type="EMBL" id="GAA1792936.1"/>
    </source>
</evidence>
<proteinExistence type="predicted"/>
<dbReference type="PANTHER" id="PTHR43252">
    <property type="entry name" value="TRANSCRIPTIONAL REGULATOR YQJI"/>
    <property type="match status" value="1"/>
</dbReference>
<feature type="domain" description="Transcription regulator PadR C-terminal" evidence="3">
    <location>
        <begin position="92"/>
        <end position="176"/>
    </location>
</feature>
<sequence length="216" mass="23818">MSVKLGMLALLAESSMYGAQLRSEFEARTGGTWPLNVGQVYTTLARLERDGLVEQDPQADDEGRILYHLTPLGLEEVTTWWRTPVDRDETPRDELVIKLALAVTTPGVDVPGVVQTQRTATLKHLRDLTRLKVQATDRQAAEAASSNDLAWLLVLENLIFAAESEVRWLDHVESRLALEAARPRTPAAPDPGAGREHTAHDTSTAYESITKGAQQK</sequence>
<organism evidence="4 5">
    <name type="scientific">Nostocoides veronense</name>
    <dbReference type="NCBI Taxonomy" id="330836"/>
    <lineage>
        <taxon>Bacteria</taxon>
        <taxon>Bacillati</taxon>
        <taxon>Actinomycetota</taxon>
        <taxon>Actinomycetes</taxon>
        <taxon>Micrococcales</taxon>
        <taxon>Intrasporangiaceae</taxon>
        <taxon>Nostocoides</taxon>
    </lineage>
</organism>
<dbReference type="InterPro" id="IPR018309">
    <property type="entry name" value="Tscrpt_reg_PadR_C"/>
</dbReference>
<dbReference type="SUPFAM" id="SSF46785">
    <property type="entry name" value="Winged helix' DNA-binding domain"/>
    <property type="match status" value="1"/>
</dbReference>
<dbReference type="Proteomes" id="UP001499938">
    <property type="component" value="Unassembled WGS sequence"/>
</dbReference>
<dbReference type="Pfam" id="PF10400">
    <property type="entry name" value="Vir_act_alpha_C"/>
    <property type="match status" value="1"/>
</dbReference>
<protein>
    <submittedName>
        <fullName evidence="4">Helix-turn-helix transcriptional regulator</fullName>
    </submittedName>
</protein>
<evidence type="ECO:0000256" key="1">
    <source>
        <dbReference type="SAM" id="MobiDB-lite"/>
    </source>
</evidence>
<dbReference type="Gene3D" id="1.10.10.10">
    <property type="entry name" value="Winged helix-like DNA-binding domain superfamily/Winged helix DNA-binding domain"/>
    <property type="match status" value="1"/>
</dbReference>
<dbReference type="InterPro" id="IPR036390">
    <property type="entry name" value="WH_DNA-bd_sf"/>
</dbReference>
<dbReference type="RefSeq" id="WP_344083592.1">
    <property type="nucleotide sequence ID" value="NZ_BAAAPO010000026.1"/>
</dbReference>
<dbReference type="Pfam" id="PF03551">
    <property type="entry name" value="PadR"/>
    <property type="match status" value="1"/>
</dbReference>
<dbReference type="InterPro" id="IPR005149">
    <property type="entry name" value="Tscrpt_reg_PadR_N"/>
</dbReference>
<feature type="compositionally biased region" description="Low complexity" evidence="1">
    <location>
        <begin position="180"/>
        <end position="192"/>
    </location>
</feature>
<feature type="compositionally biased region" description="Polar residues" evidence="1">
    <location>
        <begin position="201"/>
        <end position="216"/>
    </location>
</feature>
<dbReference type="PANTHER" id="PTHR43252:SF6">
    <property type="entry name" value="NEGATIVE TRANSCRIPTION REGULATOR PADR"/>
    <property type="match status" value="1"/>
</dbReference>
<evidence type="ECO:0000259" key="3">
    <source>
        <dbReference type="Pfam" id="PF10400"/>
    </source>
</evidence>
<dbReference type="InterPro" id="IPR036388">
    <property type="entry name" value="WH-like_DNA-bd_sf"/>
</dbReference>
<gene>
    <name evidence="4" type="ORF">GCM10009811_17160</name>
</gene>
<evidence type="ECO:0000313" key="5">
    <source>
        <dbReference type="Proteomes" id="UP001499938"/>
    </source>
</evidence>
<dbReference type="EMBL" id="BAAAPO010000026">
    <property type="protein sequence ID" value="GAA1792936.1"/>
    <property type="molecule type" value="Genomic_DNA"/>
</dbReference>
<feature type="domain" description="Transcription regulator PadR N-terminal" evidence="2">
    <location>
        <begin position="7"/>
        <end position="77"/>
    </location>
</feature>